<proteinExistence type="predicted"/>
<organism evidence="2">
    <name type="scientific">Oryza punctata</name>
    <name type="common">Red rice</name>
    <dbReference type="NCBI Taxonomy" id="4537"/>
    <lineage>
        <taxon>Eukaryota</taxon>
        <taxon>Viridiplantae</taxon>
        <taxon>Streptophyta</taxon>
        <taxon>Embryophyta</taxon>
        <taxon>Tracheophyta</taxon>
        <taxon>Spermatophyta</taxon>
        <taxon>Magnoliopsida</taxon>
        <taxon>Liliopsida</taxon>
        <taxon>Poales</taxon>
        <taxon>Poaceae</taxon>
        <taxon>BOP clade</taxon>
        <taxon>Oryzoideae</taxon>
        <taxon>Oryzeae</taxon>
        <taxon>Oryzinae</taxon>
        <taxon>Oryza</taxon>
    </lineage>
</organism>
<sequence length="205" mass="22511">MISIQRLPTSLPIHIRLPPHPHQNQRPSLALTPSHAPQLAAPLPIASVCAGAVTGQFAAVGVAIPLACLCPSHRSASPQRLPHRVTRTSPDYADPSPLLKSGREECRSSLMDMEFDFDELGDMLWYYPQGWHGVDQEGRSVGLGFLGTGVWNCCSCSGPAATITKTVMTCEHLNDELKLELTKTVDLFFLLICCPDCRWRIVIVR</sequence>
<name>A0A0E0L4N5_ORYPU</name>
<dbReference type="Proteomes" id="UP000026962">
    <property type="component" value="Chromosome 5"/>
</dbReference>
<feature type="region of interest" description="Disordered" evidence="1">
    <location>
        <begin position="75"/>
        <end position="97"/>
    </location>
</feature>
<protein>
    <submittedName>
        <fullName evidence="2">Uncharacterized protein</fullName>
    </submittedName>
</protein>
<reference evidence="2" key="2">
    <citation type="submission" date="2018-05" db="EMBL/GenBank/DDBJ databases">
        <title>OpunRS2 (Oryza punctata Reference Sequence Version 2).</title>
        <authorList>
            <person name="Zhang J."/>
            <person name="Kudrna D."/>
            <person name="Lee S."/>
            <person name="Talag J."/>
            <person name="Welchert J."/>
            <person name="Wing R.A."/>
        </authorList>
    </citation>
    <scope>NUCLEOTIDE SEQUENCE [LARGE SCALE GENOMIC DNA]</scope>
</reference>
<evidence type="ECO:0000313" key="2">
    <source>
        <dbReference type="EnsemblPlants" id="OPUNC05G20340.2"/>
    </source>
</evidence>
<evidence type="ECO:0000256" key="1">
    <source>
        <dbReference type="SAM" id="MobiDB-lite"/>
    </source>
</evidence>
<dbReference type="HOGENOM" id="CLU_116035_0_0_1"/>
<dbReference type="STRING" id="4537.A0A0E0L4N5"/>
<keyword evidence="3" id="KW-1185">Reference proteome</keyword>
<dbReference type="Gramene" id="OPUNC05G20340.2">
    <property type="protein sequence ID" value="OPUNC05G20340.2"/>
    <property type="gene ID" value="OPUNC05G20340"/>
</dbReference>
<reference evidence="2" key="1">
    <citation type="submission" date="2015-04" db="UniProtKB">
        <authorList>
            <consortium name="EnsemblPlants"/>
        </authorList>
    </citation>
    <scope>IDENTIFICATION</scope>
</reference>
<accession>A0A0E0L4N5</accession>
<dbReference type="AlphaFoldDB" id="A0A0E0L4N5"/>
<evidence type="ECO:0000313" key="3">
    <source>
        <dbReference type="Proteomes" id="UP000026962"/>
    </source>
</evidence>
<dbReference type="EnsemblPlants" id="OPUNC05G20340.2">
    <property type="protein sequence ID" value="OPUNC05G20340.2"/>
    <property type="gene ID" value="OPUNC05G20340"/>
</dbReference>